<dbReference type="GO" id="GO:0005634">
    <property type="term" value="C:nucleus"/>
    <property type="evidence" value="ECO:0007669"/>
    <property type="project" value="UniProtKB-SubCell"/>
</dbReference>
<dbReference type="EMBL" id="CM031832">
    <property type="protein sequence ID" value="KAG6699171.1"/>
    <property type="molecule type" value="Genomic_DNA"/>
</dbReference>
<dbReference type="Proteomes" id="UP000811246">
    <property type="component" value="Chromosome 8"/>
</dbReference>
<reference evidence="8" key="1">
    <citation type="submission" date="2021-01" db="EMBL/GenBank/DDBJ databases">
        <authorList>
            <person name="Lovell J.T."/>
            <person name="Bentley N."/>
            <person name="Bhattarai G."/>
            <person name="Jenkins J.W."/>
            <person name="Sreedasyam A."/>
            <person name="Alarcon Y."/>
            <person name="Bock C."/>
            <person name="Boston L."/>
            <person name="Carlson J."/>
            <person name="Cervantes K."/>
            <person name="Clermont K."/>
            <person name="Krom N."/>
            <person name="Kubenka K."/>
            <person name="Mamidi S."/>
            <person name="Mattison C."/>
            <person name="Monteros M."/>
            <person name="Pisani C."/>
            <person name="Plott C."/>
            <person name="Rajasekar S."/>
            <person name="Rhein H.S."/>
            <person name="Rohla C."/>
            <person name="Song M."/>
            <person name="Hilaire R.S."/>
            <person name="Shu S."/>
            <person name="Wells L."/>
            <person name="Wang X."/>
            <person name="Webber J."/>
            <person name="Heerema R.J."/>
            <person name="Klein P."/>
            <person name="Conner P."/>
            <person name="Grauke L."/>
            <person name="Grimwood J."/>
            <person name="Schmutz J."/>
            <person name="Randall J.J."/>
        </authorList>
    </citation>
    <scope>NUCLEOTIDE SEQUENCE</scope>
    <source>
        <tissue evidence="8">Leaf</tissue>
    </source>
</reference>
<feature type="region of interest" description="Disordered" evidence="6">
    <location>
        <begin position="1"/>
        <end position="65"/>
    </location>
</feature>
<comment type="caution">
    <text evidence="8">The sequence shown here is derived from an EMBL/GenBank/DDBJ whole genome shotgun (WGS) entry which is preliminary data.</text>
</comment>
<dbReference type="InterPro" id="IPR036638">
    <property type="entry name" value="HLH_DNA-bd_sf"/>
</dbReference>
<evidence type="ECO:0000313" key="8">
    <source>
        <dbReference type="EMBL" id="KAG6699171.1"/>
    </source>
</evidence>
<dbReference type="AlphaFoldDB" id="A0A922J8X2"/>
<dbReference type="GO" id="GO:0003677">
    <property type="term" value="F:DNA binding"/>
    <property type="evidence" value="ECO:0007669"/>
    <property type="project" value="UniProtKB-KW"/>
</dbReference>
<dbReference type="PANTHER" id="PTHR45844">
    <property type="entry name" value="TRANSCRIPTION FACTOR BHLH30"/>
    <property type="match status" value="1"/>
</dbReference>
<proteinExistence type="predicted"/>
<accession>A0A922J8X2</accession>
<dbReference type="Pfam" id="PF00010">
    <property type="entry name" value="HLH"/>
    <property type="match status" value="1"/>
</dbReference>
<evidence type="ECO:0000256" key="1">
    <source>
        <dbReference type="ARBA" id="ARBA00004123"/>
    </source>
</evidence>
<evidence type="ECO:0000256" key="4">
    <source>
        <dbReference type="ARBA" id="ARBA00023163"/>
    </source>
</evidence>
<gene>
    <name evidence="8" type="ORF">I3842_08G056100</name>
</gene>
<dbReference type="PANTHER" id="PTHR45844:SF16">
    <property type="entry name" value="TRANSCRIPTION FACTOR BHLH30-LIKE"/>
    <property type="match status" value="1"/>
</dbReference>
<feature type="compositionally biased region" description="Basic and acidic residues" evidence="6">
    <location>
        <begin position="44"/>
        <end position="61"/>
    </location>
</feature>
<evidence type="ECO:0000256" key="6">
    <source>
        <dbReference type="SAM" id="MobiDB-lite"/>
    </source>
</evidence>
<evidence type="ECO:0000256" key="3">
    <source>
        <dbReference type="ARBA" id="ARBA00023125"/>
    </source>
</evidence>
<evidence type="ECO:0000313" key="9">
    <source>
        <dbReference type="Proteomes" id="UP000811246"/>
    </source>
</evidence>
<dbReference type="SMART" id="SM00353">
    <property type="entry name" value="HLH"/>
    <property type="match status" value="1"/>
</dbReference>
<dbReference type="PROSITE" id="PS50888">
    <property type="entry name" value="BHLH"/>
    <property type="match status" value="1"/>
</dbReference>
<dbReference type="Gene3D" id="4.10.280.10">
    <property type="entry name" value="Helix-loop-helix DNA-binding domain"/>
    <property type="match status" value="1"/>
</dbReference>
<keyword evidence="2" id="KW-0805">Transcription regulation</keyword>
<evidence type="ECO:0000256" key="5">
    <source>
        <dbReference type="ARBA" id="ARBA00023242"/>
    </source>
</evidence>
<dbReference type="InterPro" id="IPR045847">
    <property type="entry name" value="AIG1-like"/>
</dbReference>
<dbReference type="SUPFAM" id="SSF47459">
    <property type="entry name" value="HLH, helix-loop-helix DNA-binding domain"/>
    <property type="match status" value="1"/>
</dbReference>
<protein>
    <recommendedName>
        <fullName evidence="7">BHLH domain-containing protein</fullName>
    </recommendedName>
</protein>
<keyword evidence="5" id="KW-0539">Nucleus</keyword>
<keyword evidence="3" id="KW-0238">DNA-binding</keyword>
<sequence length="253" mass="27337">MLPLESYYGSRSWLERKTEPGQQRPSPTVNTMDGGDSMLSSASKGERRSEEARKSHKDAERRRRQRINAHLSTLRSLLPNTTKADKASLLAQVVHRVKELRQQVADVACREGNGDACGSGADALPEPWPLPGESDEATLSYCDGGKKVKATLCCDDRPGLNVDLARAIKSVRARAVRAEMMTVGGRTKSVVIVQWAGSGTGGDHEIGALKRALKDVVENRASDSGLGQGVSKNKRARINGSLTDDNDFLLTGL</sequence>
<evidence type="ECO:0000259" key="7">
    <source>
        <dbReference type="PROSITE" id="PS50888"/>
    </source>
</evidence>
<dbReference type="GO" id="GO:0003700">
    <property type="term" value="F:DNA-binding transcription factor activity"/>
    <property type="evidence" value="ECO:0007669"/>
    <property type="project" value="InterPro"/>
</dbReference>
<dbReference type="OrthoDB" id="71302at2759"/>
<feature type="compositionally biased region" description="Polar residues" evidence="6">
    <location>
        <begin position="20"/>
        <end position="31"/>
    </location>
</feature>
<organism evidence="8 9">
    <name type="scientific">Carya illinoinensis</name>
    <name type="common">Pecan</name>
    <dbReference type="NCBI Taxonomy" id="32201"/>
    <lineage>
        <taxon>Eukaryota</taxon>
        <taxon>Viridiplantae</taxon>
        <taxon>Streptophyta</taxon>
        <taxon>Embryophyta</taxon>
        <taxon>Tracheophyta</taxon>
        <taxon>Spermatophyta</taxon>
        <taxon>Magnoliopsida</taxon>
        <taxon>eudicotyledons</taxon>
        <taxon>Gunneridae</taxon>
        <taxon>Pentapetalae</taxon>
        <taxon>rosids</taxon>
        <taxon>fabids</taxon>
        <taxon>Fagales</taxon>
        <taxon>Juglandaceae</taxon>
        <taxon>Carya</taxon>
    </lineage>
</organism>
<dbReference type="GO" id="GO:0046983">
    <property type="term" value="F:protein dimerization activity"/>
    <property type="evidence" value="ECO:0007669"/>
    <property type="project" value="InterPro"/>
</dbReference>
<dbReference type="InterPro" id="IPR011598">
    <property type="entry name" value="bHLH_dom"/>
</dbReference>
<evidence type="ECO:0000256" key="2">
    <source>
        <dbReference type="ARBA" id="ARBA00023015"/>
    </source>
</evidence>
<comment type="subcellular location">
    <subcellularLocation>
        <location evidence="1">Nucleus</location>
    </subcellularLocation>
</comment>
<feature type="domain" description="BHLH" evidence="7">
    <location>
        <begin position="51"/>
        <end position="100"/>
    </location>
</feature>
<keyword evidence="4" id="KW-0804">Transcription</keyword>
<name>A0A922J8X2_CARIL</name>